<keyword evidence="1" id="KW-0732">Signal</keyword>
<dbReference type="PANTHER" id="PTHR43805">
    <property type="entry name" value="GLYCEROPHOSPHORYL DIESTER PHOSPHODIESTERASE"/>
    <property type="match status" value="1"/>
</dbReference>
<dbReference type="Pfam" id="PF03009">
    <property type="entry name" value="GDPD"/>
    <property type="match status" value="1"/>
</dbReference>
<dbReference type="PANTHER" id="PTHR43805:SF1">
    <property type="entry name" value="GP-PDE DOMAIN-CONTAINING PROTEIN"/>
    <property type="match status" value="1"/>
</dbReference>
<evidence type="ECO:0000313" key="4">
    <source>
        <dbReference type="Proteomes" id="UP000245469"/>
    </source>
</evidence>
<name>A0A316AB35_9ACTN</name>
<protein>
    <submittedName>
        <fullName evidence="3">Glycerophosphoryl diester phosphodiesterase family protein</fullName>
    </submittedName>
</protein>
<dbReference type="InterPro" id="IPR017946">
    <property type="entry name" value="PLC-like_Pdiesterase_TIM-brl"/>
</dbReference>
<dbReference type="GO" id="GO:0008081">
    <property type="term" value="F:phosphoric diester hydrolase activity"/>
    <property type="evidence" value="ECO:0007669"/>
    <property type="project" value="InterPro"/>
</dbReference>
<dbReference type="Gene3D" id="3.20.20.190">
    <property type="entry name" value="Phosphatidylinositol (PI) phosphodiesterase"/>
    <property type="match status" value="1"/>
</dbReference>
<organism evidence="3 4">
    <name type="scientific">Quadrisphaera granulorum</name>
    <dbReference type="NCBI Taxonomy" id="317664"/>
    <lineage>
        <taxon>Bacteria</taxon>
        <taxon>Bacillati</taxon>
        <taxon>Actinomycetota</taxon>
        <taxon>Actinomycetes</taxon>
        <taxon>Kineosporiales</taxon>
        <taxon>Kineosporiaceae</taxon>
        <taxon>Quadrisphaera</taxon>
    </lineage>
</organism>
<dbReference type="Proteomes" id="UP000245469">
    <property type="component" value="Unassembled WGS sequence"/>
</dbReference>
<feature type="domain" description="GP-PDE" evidence="2">
    <location>
        <begin position="49"/>
        <end position="288"/>
    </location>
</feature>
<dbReference type="AlphaFoldDB" id="A0A316AB35"/>
<dbReference type="PROSITE" id="PS51704">
    <property type="entry name" value="GP_PDE"/>
    <property type="match status" value="1"/>
</dbReference>
<proteinExistence type="predicted"/>
<keyword evidence="4" id="KW-1185">Reference proteome</keyword>
<dbReference type="InterPro" id="IPR006311">
    <property type="entry name" value="TAT_signal"/>
</dbReference>
<evidence type="ECO:0000259" key="2">
    <source>
        <dbReference type="PROSITE" id="PS51704"/>
    </source>
</evidence>
<evidence type="ECO:0000313" key="3">
    <source>
        <dbReference type="EMBL" id="PWJ54629.1"/>
    </source>
</evidence>
<dbReference type="EMBL" id="QGDQ01000006">
    <property type="protein sequence ID" value="PWJ54629.1"/>
    <property type="molecule type" value="Genomic_DNA"/>
</dbReference>
<gene>
    <name evidence="3" type="ORF">BXY45_10672</name>
</gene>
<evidence type="ECO:0000256" key="1">
    <source>
        <dbReference type="SAM" id="SignalP"/>
    </source>
</evidence>
<reference evidence="3 4" key="1">
    <citation type="submission" date="2018-03" db="EMBL/GenBank/DDBJ databases">
        <title>Genomic Encyclopedia of Archaeal and Bacterial Type Strains, Phase II (KMG-II): from individual species to whole genera.</title>
        <authorList>
            <person name="Goeker M."/>
        </authorList>
    </citation>
    <scope>NUCLEOTIDE SEQUENCE [LARGE SCALE GENOMIC DNA]</scope>
    <source>
        <strain evidence="3 4">DSM 44889</strain>
    </source>
</reference>
<sequence length="288" mass="30564">MDSVRWTRRAVLASLGLAAAGAAAAAGPLAAPARAASGPNLDRLLATPGFFVAHRGGSLNWPEMSAYAYSRAVALGVGALDVSLSRTSDGVWFGLHDGSLDRTSGTQGFTAAAHTWAEVAAYRITASGTSNPRQPKRPYARLEDLLERWGGQRVLFVDPKAVNPRFHGELVTALRRVPDAPRWIVAKSPIANTTWADLARREGWRSWGFYWAREVDADATLLTRTAASWDLLGLDVGASDARWTEVKALGKPVLAHILSTPAQLQRALALGAVGAVVSDLVAVPPTGA</sequence>
<dbReference type="SUPFAM" id="SSF51695">
    <property type="entry name" value="PLC-like phosphodiesterases"/>
    <property type="match status" value="1"/>
</dbReference>
<comment type="caution">
    <text evidence="3">The sequence shown here is derived from an EMBL/GenBank/DDBJ whole genome shotgun (WGS) entry which is preliminary data.</text>
</comment>
<dbReference type="PROSITE" id="PS51318">
    <property type="entry name" value="TAT"/>
    <property type="match status" value="1"/>
</dbReference>
<dbReference type="RefSeq" id="WP_170131350.1">
    <property type="nucleotide sequence ID" value="NZ_QGDQ01000006.1"/>
</dbReference>
<feature type="signal peptide" evidence="1">
    <location>
        <begin position="1"/>
        <end position="25"/>
    </location>
</feature>
<feature type="chain" id="PRO_5039290232" evidence="1">
    <location>
        <begin position="26"/>
        <end position="288"/>
    </location>
</feature>
<accession>A0A316AB35</accession>
<dbReference type="InterPro" id="IPR030395">
    <property type="entry name" value="GP_PDE_dom"/>
</dbReference>
<dbReference type="GO" id="GO:0006629">
    <property type="term" value="P:lipid metabolic process"/>
    <property type="evidence" value="ECO:0007669"/>
    <property type="project" value="InterPro"/>
</dbReference>